<gene>
    <name evidence="5" type="ORF">FN846DRAFT_912791</name>
</gene>
<feature type="region of interest" description="Disordered" evidence="2">
    <location>
        <begin position="257"/>
        <end position="277"/>
    </location>
</feature>
<comment type="caution">
    <text evidence="5">The sequence shown here is derived from an EMBL/GenBank/DDBJ whole genome shotgun (WGS) entry which is preliminary data.</text>
</comment>
<feature type="coiled-coil region" evidence="1">
    <location>
        <begin position="194"/>
        <end position="225"/>
    </location>
</feature>
<dbReference type="InterPro" id="IPR025554">
    <property type="entry name" value="DUF4140"/>
</dbReference>
<evidence type="ECO:0000313" key="6">
    <source>
        <dbReference type="Proteomes" id="UP000326924"/>
    </source>
</evidence>
<feature type="domain" description="DUF4139" evidence="3">
    <location>
        <begin position="281"/>
        <end position="765"/>
    </location>
</feature>
<dbReference type="Pfam" id="PF13600">
    <property type="entry name" value="DUF4140"/>
    <property type="match status" value="1"/>
</dbReference>
<evidence type="ECO:0000256" key="1">
    <source>
        <dbReference type="SAM" id="Coils"/>
    </source>
</evidence>
<evidence type="ECO:0008006" key="7">
    <source>
        <dbReference type="Google" id="ProtNLM"/>
    </source>
</evidence>
<dbReference type="PANTHER" id="PTHR31005">
    <property type="entry name" value="DUF4139 DOMAIN-CONTAINING PROTEIN"/>
    <property type="match status" value="1"/>
</dbReference>
<proteinExistence type="predicted"/>
<organism evidence="5 6">
    <name type="scientific">Sphaerosporella brunnea</name>
    <dbReference type="NCBI Taxonomy" id="1250544"/>
    <lineage>
        <taxon>Eukaryota</taxon>
        <taxon>Fungi</taxon>
        <taxon>Dikarya</taxon>
        <taxon>Ascomycota</taxon>
        <taxon>Pezizomycotina</taxon>
        <taxon>Pezizomycetes</taxon>
        <taxon>Pezizales</taxon>
        <taxon>Pyronemataceae</taxon>
        <taxon>Sphaerosporella</taxon>
    </lineage>
</organism>
<reference evidence="5 6" key="1">
    <citation type="submission" date="2019-09" db="EMBL/GenBank/DDBJ databases">
        <title>Draft genome of the ectomycorrhizal ascomycete Sphaerosporella brunnea.</title>
        <authorList>
            <consortium name="DOE Joint Genome Institute"/>
            <person name="Benucci G.M."/>
            <person name="Marozzi G."/>
            <person name="Antonielli L."/>
            <person name="Sanchez S."/>
            <person name="Marco P."/>
            <person name="Wang X."/>
            <person name="Falini L.B."/>
            <person name="Barry K."/>
            <person name="Haridas S."/>
            <person name="Lipzen A."/>
            <person name="Labutti K."/>
            <person name="Grigoriev I.V."/>
            <person name="Murat C."/>
            <person name="Martin F."/>
            <person name="Albertini E."/>
            <person name="Donnini D."/>
            <person name="Bonito G."/>
        </authorList>
    </citation>
    <scope>NUCLEOTIDE SEQUENCE [LARGE SCALE GENOMIC DNA]</scope>
    <source>
        <strain evidence="5 6">Sb_GMNB300</strain>
    </source>
</reference>
<keyword evidence="1" id="KW-0175">Coiled coil</keyword>
<accession>A0A5J5EH53</accession>
<dbReference type="OrthoDB" id="10068793at2759"/>
<sequence>MATHHKQEFSILKHKTRSVTIYPKAASIVRDITGVVVKPGTNEYTINNISSSAQESSFRVEGHGTSAVITDMSVELIPANPNNPNHQTPDSSDDDSDADDDSANSKELAKVEADIAALGLERDALAWRFETATNSVLAMESYGRWLVCMPTNNSEAVPVKTMEQYLTAYNDVRENCGSVRQKLVAQIRAVESGLTKLANTRDKLVKRLERERSKKLAERQKRKNAVKDADDIIYPYYRLKVTVEAGTLPADAPSVVASVDTGKPQHSDDDLPPQDADGPSLRISYMVHNASWLPKYELRFDTIARSGTLTFRAEATNRTNEQWSEAKVTLSTVQTLPSHFSSDRIPELTDWKIGLGKKSDEDDERDRYSLSEWSRVRAAQAPTGFVSPQGPPSLWAPGTSMFSPTQRTSVFGTEGNGTGGGLFGNQSASSGTSLFGMPASAFGTPAPASGTPASAFGAPAFGTVPTGSGFGATSATDNEGTEAPVGGGLFGNSRPLPTALGFGGTTSTAATPAFGSSAGPALVPGLFAALSSAPPAPALPFQPAAKMMLATSTASTYGINTSFLLPGTKTLPTSTTPLRFVVSETPLDDVEMAYTIVPKLRLAAFLTAAISLPSSLNVPALDMASLIVDGAFVGRSSIAPDTKDEKGRIFVSLGVDPALEVAYDKPMRTRESRGFLRAEEIVTYSRAWEVRNRKTQSVCVVVRDQVPVVEEASVKDRKMELVVAEPERPDGDGAVDVARKEGGEVEWRFELKPAEKRREKLEWKVVVEKGEEGVVSLS</sequence>
<keyword evidence="6" id="KW-1185">Reference proteome</keyword>
<name>A0A5J5EH53_9PEZI</name>
<dbReference type="EMBL" id="VXIS01000331">
    <property type="protein sequence ID" value="KAA8894554.1"/>
    <property type="molecule type" value="Genomic_DNA"/>
</dbReference>
<dbReference type="InParanoid" id="A0A5J5EH53"/>
<evidence type="ECO:0000259" key="4">
    <source>
        <dbReference type="Pfam" id="PF13600"/>
    </source>
</evidence>
<dbReference type="Proteomes" id="UP000326924">
    <property type="component" value="Unassembled WGS sequence"/>
</dbReference>
<dbReference type="InterPro" id="IPR011935">
    <property type="entry name" value="CHP02231"/>
</dbReference>
<dbReference type="InterPro" id="IPR037291">
    <property type="entry name" value="DUF4139"/>
</dbReference>
<evidence type="ECO:0000256" key="2">
    <source>
        <dbReference type="SAM" id="MobiDB-lite"/>
    </source>
</evidence>
<dbReference type="PANTHER" id="PTHR31005:SF8">
    <property type="entry name" value="DUF4139 DOMAIN-CONTAINING PROTEIN"/>
    <property type="match status" value="1"/>
</dbReference>
<dbReference type="AlphaFoldDB" id="A0A5J5EH53"/>
<evidence type="ECO:0000313" key="5">
    <source>
        <dbReference type="EMBL" id="KAA8894554.1"/>
    </source>
</evidence>
<dbReference type="Pfam" id="PF13598">
    <property type="entry name" value="DUF4139"/>
    <property type="match status" value="1"/>
</dbReference>
<feature type="domain" description="DUF4140" evidence="4">
    <location>
        <begin position="19"/>
        <end position="126"/>
    </location>
</feature>
<evidence type="ECO:0000259" key="3">
    <source>
        <dbReference type="Pfam" id="PF13598"/>
    </source>
</evidence>
<feature type="compositionally biased region" description="Acidic residues" evidence="2">
    <location>
        <begin position="91"/>
        <end position="102"/>
    </location>
</feature>
<feature type="compositionally biased region" description="Polar residues" evidence="2">
    <location>
        <begin position="80"/>
        <end position="89"/>
    </location>
</feature>
<feature type="region of interest" description="Disordered" evidence="2">
    <location>
        <begin position="76"/>
        <end position="106"/>
    </location>
</feature>
<protein>
    <recommendedName>
        <fullName evidence="7">DUF4139 domain-containing protein</fullName>
    </recommendedName>
</protein>